<dbReference type="eggNOG" id="ENOG502ZWKX">
    <property type="taxonomic scope" value="Bacteria"/>
</dbReference>
<dbReference type="AlphaFoldDB" id="E5Y9W8"/>
<keyword evidence="2" id="KW-1185">Reference proteome</keyword>
<dbReference type="STRING" id="563192.HMPREF0179_02986"/>
<evidence type="ECO:0000313" key="2">
    <source>
        <dbReference type="Proteomes" id="UP000006034"/>
    </source>
</evidence>
<name>E5Y9W8_BILW3</name>
<reference evidence="1 2" key="2">
    <citation type="submission" date="2013-04" db="EMBL/GenBank/DDBJ databases">
        <title>The Genome Sequence of Bilophila wadsworthia 3_1_6.</title>
        <authorList>
            <consortium name="The Broad Institute Genomics Platform"/>
            <person name="Earl A."/>
            <person name="Ward D."/>
            <person name="Feldgarden M."/>
            <person name="Gevers D."/>
            <person name="Sibley C."/>
            <person name="Strauss J."/>
            <person name="Allen-Vercoe E."/>
            <person name="Walker B."/>
            <person name="Young S."/>
            <person name="Zeng Q."/>
            <person name="Gargeya S."/>
            <person name="Fitzgerald M."/>
            <person name="Haas B."/>
            <person name="Abouelleil A."/>
            <person name="Allen A.W."/>
            <person name="Alvarado L."/>
            <person name="Arachchi H.M."/>
            <person name="Berlin A.M."/>
            <person name="Chapman S.B."/>
            <person name="Gainer-Dewar J."/>
            <person name="Goldberg J."/>
            <person name="Griggs A."/>
            <person name="Gujja S."/>
            <person name="Hansen M."/>
            <person name="Howarth C."/>
            <person name="Imamovic A."/>
            <person name="Ireland A."/>
            <person name="Larimer J."/>
            <person name="McCowan C."/>
            <person name="Murphy C."/>
            <person name="Pearson M."/>
            <person name="Poon T.W."/>
            <person name="Priest M."/>
            <person name="Roberts A."/>
            <person name="Saif S."/>
            <person name="Shea T."/>
            <person name="Sisk P."/>
            <person name="Sykes S."/>
            <person name="Wortman J."/>
            <person name="Nusbaum C."/>
            <person name="Birren B."/>
        </authorList>
    </citation>
    <scope>NUCLEOTIDE SEQUENCE [LARGE SCALE GENOMIC DNA]</scope>
    <source>
        <strain evidence="1 2">3_1_6</strain>
    </source>
</reference>
<reference evidence="1 2" key="1">
    <citation type="submission" date="2010-10" db="EMBL/GenBank/DDBJ databases">
        <authorList>
            <consortium name="The Broad Institute Genome Sequencing Platform"/>
            <person name="Ward D."/>
            <person name="Earl A."/>
            <person name="Feldgarden M."/>
            <person name="Young S.K."/>
            <person name="Gargeya S."/>
            <person name="Zeng Q."/>
            <person name="Alvarado L."/>
            <person name="Berlin A."/>
            <person name="Bochicchio J."/>
            <person name="Chapman S.B."/>
            <person name="Chen Z."/>
            <person name="Freedman E."/>
            <person name="Gellesch M."/>
            <person name="Goldberg J."/>
            <person name="Griggs A."/>
            <person name="Gujja S."/>
            <person name="Heilman E."/>
            <person name="Heiman D."/>
            <person name="Howarth C."/>
            <person name="Mehta T."/>
            <person name="Neiman D."/>
            <person name="Pearson M."/>
            <person name="Roberts A."/>
            <person name="Saif S."/>
            <person name="Shea T."/>
            <person name="Shenoy N."/>
            <person name="Sisk P."/>
            <person name="Stolte C."/>
            <person name="Sykes S."/>
            <person name="White J."/>
            <person name="Yandava C."/>
            <person name="Allen-Vercoe E."/>
            <person name="Sibley C."/>
            <person name="Ambrose C.E."/>
            <person name="Strauss J."/>
            <person name="Daigneault M."/>
            <person name="Haas B."/>
            <person name="Nusbaum C."/>
            <person name="Birren B."/>
        </authorList>
    </citation>
    <scope>NUCLEOTIDE SEQUENCE [LARGE SCALE GENOMIC DNA]</scope>
    <source>
        <strain evidence="1 2">3_1_6</strain>
    </source>
</reference>
<gene>
    <name evidence="1" type="ORF">HMPREF0179_02986</name>
</gene>
<dbReference type="RefSeq" id="WP_005029271.1">
    <property type="nucleotide sequence ID" value="NZ_KE150238.1"/>
</dbReference>
<dbReference type="GeneID" id="78084625"/>
<organism evidence="1 2">
    <name type="scientific">Bilophila wadsworthia (strain 3_1_6)</name>
    <dbReference type="NCBI Taxonomy" id="563192"/>
    <lineage>
        <taxon>Bacteria</taxon>
        <taxon>Pseudomonadati</taxon>
        <taxon>Thermodesulfobacteriota</taxon>
        <taxon>Desulfovibrionia</taxon>
        <taxon>Desulfovibrionales</taxon>
        <taxon>Desulfovibrionaceae</taxon>
        <taxon>Bilophila</taxon>
    </lineage>
</organism>
<dbReference type="HOGENOM" id="CLU_1764465_0_0_7"/>
<sequence length="147" mass="15959">MSLLQESVDALTAAAGWKKASPGADGVFRFRLEGDLDMEFFSPDGRTGILRADLGPLPAAEQDADDLLRKCASRMVAASRSRRTVLSVDEGRFSLHLVVPLAESVASMPGYAKDFLNDLAWWKRQVQGGGASAFSFFSGMQAWNMGR</sequence>
<dbReference type="OrthoDB" id="5465377at2"/>
<evidence type="ECO:0000313" key="1">
    <source>
        <dbReference type="EMBL" id="EFV43245.1"/>
    </source>
</evidence>
<dbReference type="EMBL" id="ADCP02000001">
    <property type="protein sequence ID" value="EFV43245.1"/>
    <property type="molecule type" value="Genomic_DNA"/>
</dbReference>
<proteinExistence type="predicted"/>
<dbReference type="Proteomes" id="UP000006034">
    <property type="component" value="Unassembled WGS sequence"/>
</dbReference>
<comment type="caution">
    <text evidence="1">The sequence shown here is derived from an EMBL/GenBank/DDBJ whole genome shotgun (WGS) entry which is preliminary data.</text>
</comment>
<dbReference type="Gene3D" id="3.30.1460.10">
    <property type="match status" value="1"/>
</dbReference>
<accession>E5Y9W8</accession>
<protein>
    <recommendedName>
        <fullName evidence="3">Tir chaperone protein (CesT) family protein</fullName>
    </recommendedName>
</protein>
<evidence type="ECO:0008006" key="3">
    <source>
        <dbReference type="Google" id="ProtNLM"/>
    </source>
</evidence>